<accession>A0A395IGQ5</accession>
<feature type="transmembrane region" description="Helical" evidence="8">
    <location>
        <begin position="470"/>
        <end position="491"/>
    </location>
</feature>
<dbReference type="PANTHER" id="PTHR43791">
    <property type="entry name" value="PERMEASE-RELATED"/>
    <property type="match status" value="1"/>
</dbReference>
<proteinExistence type="inferred from homology"/>
<dbReference type="SUPFAM" id="SSF103473">
    <property type="entry name" value="MFS general substrate transporter"/>
    <property type="match status" value="1"/>
</dbReference>
<dbReference type="CDD" id="cd17327">
    <property type="entry name" value="MFS_FEN2_like"/>
    <property type="match status" value="1"/>
</dbReference>
<dbReference type="GO" id="GO:0022857">
    <property type="term" value="F:transmembrane transporter activity"/>
    <property type="evidence" value="ECO:0007669"/>
    <property type="project" value="InterPro"/>
</dbReference>
<evidence type="ECO:0000256" key="2">
    <source>
        <dbReference type="ARBA" id="ARBA00022448"/>
    </source>
</evidence>
<evidence type="ECO:0000256" key="1">
    <source>
        <dbReference type="ARBA" id="ARBA00004141"/>
    </source>
</evidence>
<feature type="domain" description="Major facilitator superfamily (MFS) profile" evidence="9">
    <location>
        <begin position="81"/>
        <end position="494"/>
    </location>
</feature>
<keyword evidence="5 8" id="KW-0472">Membrane</keyword>
<comment type="caution">
    <text evidence="10">The sequence shown here is derived from an EMBL/GenBank/DDBJ whole genome shotgun (WGS) entry which is preliminary data.</text>
</comment>
<dbReference type="FunFam" id="1.20.1250.20:FF:000245">
    <property type="entry name" value="MFS allantoate transporter"/>
    <property type="match status" value="1"/>
</dbReference>
<comment type="similarity">
    <text evidence="6">Belongs to the major facilitator superfamily. Allantoate permease family.</text>
</comment>
<evidence type="ECO:0000256" key="5">
    <source>
        <dbReference type="ARBA" id="ARBA00023136"/>
    </source>
</evidence>
<dbReference type="EMBL" id="QKRW01000059">
    <property type="protein sequence ID" value="RAL59104.1"/>
    <property type="molecule type" value="Genomic_DNA"/>
</dbReference>
<feature type="transmembrane region" description="Helical" evidence="8">
    <location>
        <begin position="437"/>
        <end position="458"/>
    </location>
</feature>
<feature type="transmembrane region" description="Helical" evidence="8">
    <location>
        <begin position="405"/>
        <end position="425"/>
    </location>
</feature>
<dbReference type="InterPro" id="IPR020846">
    <property type="entry name" value="MFS_dom"/>
</dbReference>
<dbReference type="OrthoDB" id="6730379at2759"/>
<protein>
    <recommendedName>
        <fullName evidence="9">Major facilitator superfamily (MFS) profile domain-containing protein</fullName>
    </recommendedName>
</protein>
<dbReference type="FunFam" id="1.20.1250.20:FF:000064">
    <property type="entry name" value="MFS allantoate transporter"/>
    <property type="match status" value="1"/>
</dbReference>
<evidence type="ECO:0000256" key="4">
    <source>
        <dbReference type="ARBA" id="ARBA00022989"/>
    </source>
</evidence>
<organism evidence="10 11">
    <name type="scientific">Monilinia fructigena</name>
    <dbReference type="NCBI Taxonomy" id="38457"/>
    <lineage>
        <taxon>Eukaryota</taxon>
        <taxon>Fungi</taxon>
        <taxon>Dikarya</taxon>
        <taxon>Ascomycota</taxon>
        <taxon>Pezizomycotina</taxon>
        <taxon>Leotiomycetes</taxon>
        <taxon>Helotiales</taxon>
        <taxon>Sclerotiniaceae</taxon>
        <taxon>Monilinia</taxon>
    </lineage>
</organism>
<evidence type="ECO:0000256" key="8">
    <source>
        <dbReference type="SAM" id="Phobius"/>
    </source>
</evidence>
<keyword evidence="4 8" id="KW-1133">Transmembrane helix</keyword>
<keyword evidence="3 8" id="KW-0812">Transmembrane</keyword>
<dbReference type="Proteomes" id="UP000249056">
    <property type="component" value="Unassembled WGS sequence"/>
</dbReference>
<feature type="transmembrane region" description="Helical" evidence="8">
    <location>
        <begin position="153"/>
        <end position="179"/>
    </location>
</feature>
<reference evidence="10 11" key="1">
    <citation type="submission" date="2018-06" db="EMBL/GenBank/DDBJ databases">
        <title>Genome Sequence of the Brown Rot Fungal Pathogen Monilinia fructigena.</title>
        <authorList>
            <person name="Landi L."/>
            <person name="De Miccolis Angelini R.M."/>
            <person name="Pollastro S."/>
            <person name="Abate D."/>
            <person name="Faretra F."/>
            <person name="Romanazzi G."/>
        </authorList>
    </citation>
    <scope>NUCLEOTIDE SEQUENCE [LARGE SCALE GENOMIC DNA]</scope>
    <source>
        <strain evidence="10 11">Mfrg269</strain>
    </source>
</reference>
<feature type="transmembrane region" description="Helical" evidence="8">
    <location>
        <begin position="244"/>
        <end position="264"/>
    </location>
</feature>
<dbReference type="Gene3D" id="1.20.1250.20">
    <property type="entry name" value="MFS general substrate transporter like domains"/>
    <property type="match status" value="2"/>
</dbReference>
<evidence type="ECO:0000256" key="7">
    <source>
        <dbReference type="SAM" id="MobiDB-lite"/>
    </source>
</evidence>
<dbReference type="PANTHER" id="PTHR43791:SF1">
    <property type="entry name" value="ALLANTOATE PERMEASE"/>
    <property type="match status" value="1"/>
</dbReference>
<dbReference type="InterPro" id="IPR011701">
    <property type="entry name" value="MFS"/>
</dbReference>
<name>A0A395IGQ5_9HELO</name>
<feature type="transmembrane region" description="Helical" evidence="8">
    <location>
        <begin position="348"/>
        <end position="369"/>
    </location>
</feature>
<dbReference type="GO" id="GO:0016020">
    <property type="term" value="C:membrane"/>
    <property type="evidence" value="ECO:0007669"/>
    <property type="project" value="UniProtKB-SubCell"/>
</dbReference>
<gene>
    <name evidence="10" type="ORF">DID88_006750</name>
</gene>
<evidence type="ECO:0000256" key="3">
    <source>
        <dbReference type="ARBA" id="ARBA00022692"/>
    </source>
</evidence>
<dbReference type="Pfam" id="PF07690">
    <property type="entry name" value="MFS_1"/>
    <property type="match status" value="1"/>
</dbReference>
<feature type="region of interest" description="Disordered" evidence="7">
    <location>
        <begin position="1"/>
        <end position="25"/>
    </location>
</feature>
<comment type="subcellular location">
    <subcellularLocation>
        <location evidence="1">Membrane</location>
        <topology evidence="1">Multi-pass membrane protein</topology>
    </subcellularLocation>
</comment>
<dbReference type="PROSITE" id="PS50850">
    <property type="entry name" value="MFS"/>
    <property type="match status" value="1"/>
</dbReference>
<dbReference type="AlphaFoldDB" id="A0A395IGQ5"/>
<evidence type="ECO:0000313" key="11">
    <source>
        <dbReference type="Proteomes" id="UP000249056"/>
    </source>
</evidence>
<evidence type="ECO:0000313" key="10">
    <source>
        <dbReference type="EMBL" id="RAL59104.1"/>
    </source>
</evidence>
<dbReference type="InterPro" id="IPR036259">
    <property type="entry name" value="MFS_trans_sf"/>
</dbReference>
<feature type="transmembrane region" description="Helical" evidence="8">
    <location>
        <begin position="209"/>
        <end position="232"/>
    </location>
</feature>
<evidence type="ECO:0000256" key="6">
    <source>
        <dbReference type="ARBA" id="ARBA00037968"/>
    </source>
</evidence>
<sequence length="529" mass="58860">MEDSIDEKHQSADSDDIKKKSQDLERNMTLGEGELHDPIFKHADPNDGDEALTAFAGHDGEVIVMTPEMEKKLLRKIDWNLMPMLCVVYGLNYLDKTTLSYASIMGMKSSLNLKGDNYQWLGSMFYIGYLVWEYPTNRLLQRLPLAKWSSFNIIAWGATLCCMAATSNFAGAIAVRFFLGLFEAAVTPGFTLFTSQWYTREEQGLRTGIWFSFNGFAQIFGGLIAYGISVGVKKSGAAISSWKIVFLAIGLLTIAIGCIFLYFMPDNQLNAKFLKPQERLMAIERIRKNQQGVGNKHFKMYQLKEALTDPVTWAFVFYALVADIPNGGISNFFSQLIVSFGYTPDESLLYGTPGGAVEVVALITCGYLGDKYGQRLLISISGLLIAILGMILIVALPLSSNTGRLAGYYLAQASPTPFTALLSMISSNIAGYTKKTTVAALYLVAYCVGNIIGPQVFRPEDAPRYKPAEITIIVCYGVCAIDVAFIAWYYNRLNKKNEVIRATPGYKKLDKQEFLDLTDKENHEFVYSL</sequence>
<feature type="transmembrane region" description="Helical" evidence="8">
    <location>
        <begin position="376"/>
        <end position="399"/>
    </location>
</feature>
<evidence type="ECO:0000259" key="9">
    <source>
        <dbReference type="PROSITE" id="PS50850"/>
    </source>
</evidence>
<keyword evidence="11" id="KW-1185">Reference proteome</keyword>
<keyword evidence="2" id="KW-0813">Transport</keyword>